<keyword evidence="9" id="KW-0406">Ion transport</keyword>
<dbReference type="Pfam" id="PF00005">
    <property type="entry name" value="ABC_tran"/>
    <property type="match status" value="1"/>
</dbReference>
<evidence type="ECO:0000256" key="2">
    <source>
        <dbReference type="ARBA" id="ARBA00022475"/>
    </source>
</evidence>
<dbReference type="InterPro" id="IPR013611">
    <property type="entry name" value="Transp-assoc_OB_typ2"/>
</dbReference>
<evidence type="ECO:0000256" key="6">
    <source>
        <dbReference type="ARBA" id="ARBA00022840"/>
    </source>
</evidence>
<dbReference type="PROSITE" id="PS50893">
    <property type="entry name" value="ABC_TRANSPORTER_2"/>
    <property type="match status" value="1"/>
</dbReference>
<evidence type="ECO:0000313" key="13">
    <source>
        <dbReference type="Proteomes" id="UP001589896"/>
    </source>
</evidence>
<keyword evidence="10" id="KW-0472">Membrane</keyword>
<evidence type="ECO:0000256" key="4">
    <source>
        <dbReference type="ARBA" id="ARBA00022519"/>
    </source>
</evidence>
<evidence type="ECO:0000256" key="9">
    <source>
        <dbReference type="ARBA" id="ARBA00023065"/>
    </source>
</evidence>
<dbReference type="InterPro" id="IPR050093">
    <property type="entry name" value="ABC_SmlMolc_Importer"/>
</dbReference>
<dbReference type="PROSITE" id="PS00211">
    <property type="entry name" value="ABC_TRANSPORTER_1"/>
    <property type="match status" value="1"/>
</dbReference>
<dbReference type="PANTHER" id="PTHR42781:SF5">
    <property type="entry name" value="PUTRESCINE TRANSPORT ATP-BINDING PROTEIN POTG"/>
    <property type="match status" value="1"/>
</dbReference>
<evidence type="ECO:0000256" key="3">
    <source>
        <dbReference type="ARBA" id="ARBA00022496"/>
    </source>
</evidence>
<organism evidence="12 13">
    <name type="scientific">Lysobacter korlensis</name>
    <dbReference type="NCBI Taxonomy" id="553636"/>
    <lineage>
        <taxon>Bacteria</taxon>
        <taxon>Pseudomonadati</taxon>
        <taxon>Pseudomonadota</taxon>
        <taxon>Gammaproteobacteria</taxon>
        <taxon>Lysobacterales</taxon>
        <taxon>Lysobacteraceae</taxon>
        <taxon>Lysobacter</taxon>
    </lineage>
</organism>
<dbReference type="Proteomes" id="UP001589896">
    <property type="component" value="Unassembled WGS sequence"/>
</dbReference>
<name>A0ABV6RIX2_9GAMM</name>
<dbReference type="Gene3D" id="3.40.50.300">
    <property type="entry name" value="P-loop containing nucleotide triphosphate hydrolases"/>
    <property type="match status" value="1"/>
</dbReference>
<dbReference type="RefSeq" id="WP_386664494.1">
    <property type="nucleotide sequence ID" value="NZ_JBHLTG010000001.1"/>
</dbReference>
<keyword evidence="13" id="KW-1185">Reference proteome</keyword>
<dbReference type="InterPro" id="IPR003593">
    <property type="entry name" value="AAA+_ATPase"/>
</dbReference>
<keyword evidence="3" id="KW-0410">Iron transport</keyword>
<keyword evidence="2" id="KW-1003">Cell membrane</keyword>
<keyword evidence="1" id="KW-0813">Transport</keyword>
<dbReference type="SUPFAM" id="SSF50331">
    <property type="entry name" value="MOP-like"/>
    <property type="match status" value="1"/>
</dbReference>
<dbReference type="PANTHER" id="PTHR42781">
    <property type="entry name" value="SPERMIDINE/PUTRESCINE IMPORT ATP-BINDING PROTEIN POTA"/>
    <property type="match status" value="1"/>
</dbReference>
<evidence type="ECO:0000256" key="1">
    <source>
        <dbReference type="ARBA" id="ARBA00022448"/>
    </source>
</evidence>
<evidence type="ECO:0000256" key="5">
    <source>
        <dbReference type="ARBA" id="ARBA00022741"/>
    </source>
</evidence>
<keyword evidence="8" id="KW-0408">Iron</keyword>
<keyword evidence="5" id="KW-0547">Nucleotide-binding</keyword>
<evidence type="ECO:0000256" key="8">
    <source>
        <dbReference type="ARBA" id="ARBA00023004"/>
    </source>
</evidence>
<evidence type="ECO:0000313" key="12">
    <source>
        <dbReference type="EMBL" id="MFC0676711.1"/>
    </source>
</evidence>
<dbReference type="SMART" id="SM00382">
    <property type="entry name" value="AAA"/>
    <property type="match status" value="1"/>
</dbReference>
<dbReference type="InterPro" id="IPR017871">
    <property type="entry name" value="ABC_transporter-like_CS"/>
</dbReference>
<dbReference type="InterPro" id="IPR015853">
    <property type="entry name" value="ABC_transpr_FbpC"/>
</dbReference>
<protein>
    <submittedName>
        <fullName evidence="12">ABC transporter ATP-binding protein</fullName>
    </submittedName>
</protein>
<dbReference type="GO" id="GO:0005524">
    <property type="term" value="F:ATP binding"/>
    <property type="evidence" value="ECO:0007669"/>
    <property type="project" value="UniProtKB-KW"/>
</dbReference>
<proteinExistence type="predicted"/>
<keyword evidence="7" id="KW-1278">Translocase</keyword>
<dbReference type="CDD" id="cd03259">
    <property type="entry name" value="ABC_Carb_Solutes_like"/>
    <property type="match status" value="1"/>
</dbReference>
<keyword evidence="4" id="KW-0997">Cell inner membrane</keyword>
<evidence type="ECO:0000256" key="10">
    <source>
        <dbReference type="ARBA" id="ARBA00023136"/>
    </source>
</evidence>
<evidence type="ECO:0000256" key="7">
    <source>
        <dbReference type="ARBA" id="ARBA00022967"/>
    </source>
</evidence>
<dbReference type="InterPro" id="IPR008995">
    <property type="entry name" value="Mo/tungstate-bd_C_term_dom"/>
</dbReference>
<dbReference type="Pfam" id="PF08402">
    <property type="entry name" value="TOBE_2"/>
    <property type="match status" value="1"/>
</dbReference>
<dbReference type="SUPFAM" id="SSF52540">
    <property type="entry name" value="P-loop containing nucleoside triphosphate hydrolases"/>
    <property type="match status" value="1"/>
</dbReference>
<reference evidence="12 13" key="1">
    <citation type="submission" date="2024-09" db="EMBL/GenBank/DDBJ databases">
        <authorList>
            <person name="Sun Q."/>
            <person name="Mori K."/>
        </authorList>
    </citation>
    <scope>NUCLEOTIDE SEQUENCE [LARGE SCALE GENOMIC DNA]</scope>
    <source>
        <strain evidence="12 13">KCTC 23076</strain>
    </source>
</reference>
<evidence type="ECO:0000259" key="11">
    <source>
        <dbReference type="PROSITE" id="PS50893"/>
    </source>
</evidence>
<feature type="domain" description="ABC transporter" evidence="11">
    <location>
        <begin position="1"/>
        <end position="235"/>
    </location>
</feature>
<dbReference type="Gene3D" id="2.40.50.100">
    <property type="match status" value="1"/>
</dbReference>
<dbReference type="InterPro" id="IPR003439">
    <property type="entry name" value="ABC_transporter-like_ATP-bd"/>
</dbReference>
<dbReference type="EMBL" id="JBHLTG010000001">
    <property type="protein sequence ID" value="MFC0676711.1"/>
    <property type="molecule type" value="Genomic_DNA"/>
</dbReference>
<gene>
    <name evidence="12" type="ORF">ACFFGH_02435</name>
</gene>
<accession>A0ABV6RIX2</accession>
<comment type="caution">
    <text evidence="12">The sequence shown here is derived from an EMBL/GenBank/DDBJ whole genome shotgun (WGS) entry which is preliminary data.</text>
</comment>
<dbReference type="InterPro" id="IPR027417">
    <property type="entry name" value="P-loop_NTPase"/>
</dbReference>
<keyword evidence="6 12" id="KW-0067">ATP-binding</keyword>
<sequence>MRLEVNRAAVGYGGRIVLDDVSFSLQPGQIGCLLGPSGSGKTTLLRAIAGFEPLARGAILAEGAALSRPGAHLPPEQRRIGMVFQDHALLPHLTARENVRLGLFRSPAPQAHDRATQMLALVGLADEADRYPHQLSGGQQQRIALARALAPEPRMLLFDEPFASLDPELRDRLARDVRAALKRTGTTALLVTHSQSEAFAMADVIGLVGDGRLQQWGDVSTLYDSPASRFVAGFVGEGTLLPGTVVGHGRVHCAVGEVGCKGGAWPLGTAVEALVRPENVRVVPDGPCIAQVIERRFRGDAFLCVLRLDDGRELKALLHRSNAPAEGASVPIALEGPLSVFA</sequence>